<evidence type="ECO:0000259" key="6">
    <source>
        <dbReference type="Pfam" id="PF04116"/>
    </source>
</evidence>
<gene>
    <name evidence="7" type="ORF">C1752_08663</name>
</gene>
<dbReference type="PANTHER" id="PTHR11863">
    <property type="entry name" value="STEROL DESATURASE"/>
    <property type="match status" value="1"/>
</dbReference>
<organism evidence="7 8">
    <name type="scientific">Acaryochloris thomasi RCC1774</name>
    <dbReference type="NCBI Taxonomy" id="1764569"/>
    <lineage>
        <taxon>Bacteria</taxon>
        <taxon>Bacillati</taxon>
        <taxon>Cyanobacteriota</taxon>
        <taxon>Cyanophyceae</taxon>
        <taxon>Acaryochloridales</taxon>
        <taxon>Acaryochloridaceae</taxon>
        <taxon>Acaryochloris</taxon>
        <taxon>Acaryochloris thomasi</taxon>
    </lineage>
</organism>
<dbReference type="GO" id="GO:0016020">
    <property type="term" value="C:membrane"/>
    <property type="evidence" value="ECO:0007669"/>
    <property type="project" value="UniProtKB-SubCell"/>
</dbReference>
<evidence type="ECO:0000256" key="4">
    <source>
        <dbReference type="ARBA" id="ARBA00023136"/>
    </source>
</evidence>
<dbReference type="GO" id="GO:0008610">
    <property type="term" value="P:lipid biosynthetic process"/>
    <property type="evidence" value="ECO:0007669"/>
    <property type="project" value="InterPro"/>
</dbReference>
<protein>
    <recommendedName>
        <fullName evidence="6">Fatty acid hydroxylase domain-containing protein</fullName>
    </recommendedName>
</protein>
<accession>A0A2W1JAD8</accession>
<evidence type="ECO:0000256" key="3">
    <source>
        <dbReference type="ARBA" id="ARBA00022989"/>
    </source>
</evidence>
<dbReference type="Pfam" id="PF04116">
    <property type="entry name" value="FA_hydroxylase"/>
    <property type="match status" value="1"/>
</dbReference>
<comment type="subcellular location">
    <subcellularLocation>
        <location evidence="1">Membrane</location>
    </subcellularLocation>
</comment>
<proteinExistence type="predicted"/>
<keyword evidence="3 5" id="KW-1133">Transmembrane helix</keyword>
<reference evidence="7 8" key="1">
    <citation type="journal article" date="2018" name="Sci. Rep.">
        <title>A novel species of the marine cyanobacterium Acaryochloris with a unique pigment content and lifestyle.</title>
        <authorList>
            <person name="Partensky F."/>
            <person name="Six C."/>
            <person name="Ratin M."/>
            <person name="Garczarek L."/>
            <person name="Vaulot D."/>
            <person name="Probert I."/>
            <person name="Calteau A."/>
            <person name="Gourvil P."/>
            <person name="Marie D."/>
            <person name="Grebert T."/>
            <person name="Bouchier C."/>
            <person name="Le Panse S."/>
            <person name="Gachenot M."/>
            <person name="Rodriguez F."/>
            <person name="Garrido J.L."/>
        </authorList>
    </citation>
    <scope>NUCLEOTIDE SEQUENCE [LARGE SCALE GENOMIC DNA]</scope>
    <source>
        <strain evidence="7 8">RCC1774</strain>
    </source>
</reference>
<sequence length="268" mass="31161">MENQDTHDGDKKADMNNFWIQPNFWLYWFVFCGIIMGGYFLTASGAYYLLHSTIGKVPTLPLKSKAAQQESETMVGDIKLSVLSVIFFALGAACFMACYDWGITQVYTHWKIQDMGYLACSYIVVLLLQDTYFYFTHRLFHLPLLFKWFHQGHHVSRPPTPWTFFALEPMEAFTQASFLLGITLIIPLHVGVLIAILLTMTIWATGNHLGLQIIPRSRQSRWWGQWCIGASHHLVHHSRFTRHYGLYFTFWDRIMGTQDATYKARFLQ</sequence>
<keyword evidence="4 5" id="KW-0472">Membrane</keyword>
<dbReference type="InterPro" id="IPR006694">
    <property type="entry name" value="Fatty_acid_hydroxylase"/>
</dbReference>
<name>A0A2W1JAD8_9CYAN</name>
<evidence type="ECO:0000256" key="5">
    <source>
        <dbReference type="SAM" id="Phobius"/>
    </source>
</evidence>
<evidence type="ECO:0000313" key="7">
    <source>
        <dbReference type="EMBL" id="PZD70966.1"/>
    </source>
</evidence>
<dbReference type="GO" id="GO:0016491">
    <property type="term" value="F:oxidoreductase activity"/>
    <property type="evidence" value="ECO:0007669"/>
    <property type="project" value="InterPro"/>
</dbReference>
<evidence type="ECO:0000313" key="8">
    <source>
        <dbReference type="Proteomes" id="UP000248857"/>
    </source>
</evidence>
<evidence type="ECO:0000256" key="1">
    <source>
        <dbReference type="ARBA" id="ARBA00004370"/>
    </source>
</evidence>
<feature type="transmembrane region" description="Helical" evidence="5">
    <location>
        <begin position="115"/>
        <end position="135"/>
    </location>
</feature>
<keyword evidence="2 5" id="KW-0812">Transmembrane</keyword>
<evidence type="ECO:0000256" key="2">
    <source>
        <dbReference type="ARBA" id="ARBA00022692"/>
    </source>
</evidence>
<feature type="transmembrane region" description="Helical" evidence="5">
    <location>
        <begin position="80"/>
        <end position="103"/>
    </location>
</feature>
<feature type="domain" description="Fatty acid hydroxylase" evidence="6">
    <location>
        <begin position="123"/>
        <end position="257"/>
    </location>
</feature>
<keyword evidence="8" id="KW-1185">Reference proteome</keyword>
<feature type="transmembrane region" description="Helical" evidence="5">
    <location>
        <begin position="178"/>
        <end position="204"/>
    </location>
</feature>
<dbReference type="EMBL" id="PQWO01000024">
    <property type="protein sequence ID" value="PZD70966.1"/>
    <property type="molecule type" value="Genomic_DNA"/>
</dbReference>
<dbReference type="Proteomes" id="UP000248857">
    <property type="component" value="Unassembled WGS sequence"/>
</dbReference>
<dbReference type="InterPro" id="IPR050307">
    <property type="entry name" value="Sterol_Desaturase_Related"/>
</dbReference>
<dbReference type="GO" id="GO:0005506">
    <property type="term" value="F:iron ion binding"/>
    <property type="evidence" value="ECO:0007669"/>
    <property type="project" value="InterPro"/>
</dbReference>
<feature type="transmembrane region" description="Helical" evidence="5">
    <location>
        <begin position="25"/>
        <end position="50"/>
    </location>
</feature>
<comment type="caution">
    <text evidence="7">The sequence shown here is derived from an EMBL/GenBank/DDBJ whole genome shotgun (WGS) entry which is preliminary data.</text>
</comment>
<dbReference type="AlphaFoldDB" id="A0A2W1JAD8"/>